<organism evidence="2 3">
    <name type="scientific">Terricaulis silvestris</name>
    <dbReference type="NCBI Taxonomy" id="2686094"/>
    <lineage>
        <taxon>Bacteria</taxon>
        <taxon>Pseudomonadati</taxon>
        <taxon>Pseudomonadota</taxon>
        <taxon>Alphaproteobacteria</taxon>
        <taxon>Caulobacterales</taxon>
        <taxon>Caulobacteraceae</taxon>
        <taxon>Terricaulis</taxon>
    </lineage>
</organism>
<dbReference type="EMBL" id="CP047045">
    <property type="protein sequence ID" value="QGZ96698.1"/>
    <property type="molecule type" value="Genomic_DNA"/>
</dbReference>
<dbReference type="Proteomes" id="UP000431269">
    <property type="component" value="Chromosome"/>
</dbReference>
<feature type="chain" id="PRO_5026018864" evidence="1">
    <location>
        <begin position="18"/>
        <end position="235"/>
    </location>
</feature>
<feature type="signal peptide" evidence="1">
    <location>
        <begin position="1"/>
        <end position="17"/>
    </location>
</feature>
<accession>A0A6I6MTK2</accession>
<proteinExistence type="predicted"/>
<evidence type="ECO:0000313" key="2">
    <source>
        <dbReference type="EMBL" id="QGZ96698.1"/>
    </source>
</evidence>
<name>A0A6I6MTK2_9CAUL</name>
<keyword evidence="3" id="KW-1185">Reference proteome</keyword>
<evidence type="ECO:0000313" key="3">
    <source>
        <dbReference type="Proteomes" id="UP000431269"/>
    </source>
</evidence>
<dbReference type="RefSeq" id="WP_158767473.1">
    <property type="nucleotide sequence ID" value="NZ_CP047045.1"/>
</dbReference>
<keyword evidence="1" id="KW-0732">Signal</keyword>
<gene>
    <name evidence="2" type="ORF">DSM104635_03559</name>
</gene>
<protein>
    <submittedName>
        <fullName evidence="2">Uncharacterized protein</fullName>
    </submittedName>
</protein>
<sequence>MRALVFALALAACGQSAAPPAPEAEIATTSGLDLSGHLIAVGPEFRFDALPVQNIAVLVYPAYEQTVSEPYALPQATDTGAVLQSGDITLTLTPGACTHDGATFPMRASITITNGRPAEGCALIAWDHHLLELIPQIDACIAQAPTQNWVSYAGRNGEDVIVRLQGNGAALHCVVRGGTATIAPAQGEPKIAGDGEALFVRGSSGPNPGGECTEAPEVRSASGEMLGWMMDPLGC</sequence>
<dbReference type="KEGG" id="tsv:DSM104635_03559"/>
<evidence type="ECO:0000256" key="1">
    <source>
        <dbReference type="SAM" id="SignalP"/>
    </source>
</evidence>
<dbReference type="AlphaFoldDB" id="A0A6I6MTK2"/>
<reference evidence="3" key="1">
    <citation type="submission" date="2019-12" db="EMBL/GenBank/DDBJ databases">
        <title>Complete genome of Terracaulis silvestris 0127_4.</title>
        <authorList>
            <person name="Vieira S."/>
            <person name="Riedel T."/>
            <person name="Sproer C."/>
            <person name="Pascual J."/>
            <person name="Boedeker C."/>
            <person name="Overmann J."/>
        </authorList>
    </citation>
    <scope>NUCLEOTIDE SEQUENCE [LARGE SCALE GENOMIC DNA]</scope>
    <source>
        <strain evidence="3">0127_4</strain>
    </source>
</reference>